<dbReference type="OrthoDB" id="1525297at2"/>
<dbReference type="Gene3D" id="3.30.70.120">
    <property type="match status" value="1"/>
</dbReference>
<sequence>MALRSRLEIVIPKPDFPRLKKILEHPGIEGYTVIDGVKGHGQRGDRDNLGLSDSFTNVLVIVVCDGAVVEGISPAIKQLISRSGGIASVSTVQTL</sequence>
<evidence type="ECO:0008006" key="3">
    <source>
        <dbReference type="Google" id="ProtNLM"/>
    </source>
</evidence>
<dbReference type="GO" id="GO:0006808">
    <property type="term" value="P:regulation of nitrogen utilization"/>
    <property type="evidence" value="ECO:0007669"/>
    <property type="project" value="InterPro"/>
</dbReference>
<dbReference type="EMBL" id="BHZE01000017">
    <property type="protein sequence ID" value="GCD78154.1"/>
    <property type="molecule type" value="Genomic_DNA"/>
</dbReference>
<dbReference type="SUPFAM" id="SSF54913">
    <property type="entry name" value="GlnB-like"/>
    <property type="match status" value="1"/>
</dbReference>
<accession>A0A401XMC6</accession>
<keyword evidence="2" id="KW-1185">Reference proteome</keyword>
<gene>
    <name evidence="1" type="ORF">JCM31826_16360</name>
</gene>
<evidence type="ECO:0000313" key="1">
    <source>
        <dbReference type="EMBL" id="GCD78154.1"/>
    </source>
</evidence>
<dbReference type="GO" id="GO:0030234">
    <property type="term" value="F:enzyme regulator activity"/>
    <property type="evidence" value="ECO:0007669"/>
    <property type="project" value="InterPro"/>
</dbReference>
<protein>
    <recommendedName>
        <fullName evidence="3">Nitrogen regulatory protein P-II</fullName>
    </recommendedName>
</protein>
<name>A0A401XMC6_9FLAO</name>
<dbReference type="AlphaFoldDB" id="A0A401XMC6"/>
<dbReference type="Pfam" id="PF00543">
    <property type="entry name" value="P-II"/>
    <property type="match status" value="1"/>
</dbReference>
<dbReference type="InterPro" id="IPR002187">
    <property type="entry name" value="N-reg_PII"/>
</dbReference>
<reference evidence="1 2" key="1">
    <citation type="submission" date="2018-11" db="EMBL/GenBank/DDBJ databases">
        <title>Schleiferia aggregans sp. nov., a moderately thermophilic heterotrophic bacterium isolated from microbial mats at a terrestrial hot spring.</title>
        <authorList>
            <person name="Iino T."/>
            <person name="Ohkuma M."/>
            <person name="Haruta S."/>
        </authorList>
    </citation>
    <scope>NUCLEOTIDE SEQUENCE [LARGE SCALE GENOMIC DNA]</scope>
    <source>
        <strain evidence="1 2">LA</strain>
    </source>
</reference>
<dbReference type="InterPro" id="IPR011322">
    <property type="entry name" value="N-reg_PII-like_a/b"/>
</dbReference>
<dbReference type="RefSeq" id="WP_124398218.1">
    <property type="nucleotide sequence ID" value="NZ_BHZE01000017.1"/>
</dbReference>
<dbReference type="InterPro" id="IPR015867">
    <property type="entry name" value="N-reg_PII/ATP_PRibTrfase_C"/>
</dbReference>
<proteinExistence type="predicted"/>
<organism evidence="1 2">
    <name type="scientific">Thermaurantimonas aggregans</name>
    <dbReference type="NCBI Taxonomy" id="2173829"/>
    <lineage>
        <taxon>Bacteria</taxon>
        <taxon>Pseudomonadati</taxon>
        <taxon>Bacteroidota</taxon>
        <taxon>Flavobacteriia</taxon>
        <taxon>Flavobacteriales</taxon>
        <taxon>Schleiferiaceae</taxon>
        <taxon>Thermaurantimonas</taxon>
    </lineage>
</organism>
<comment type="caution">
    <text evidence="1">The sequence shown here is derived from an EMBL/GenBank/DDBJ whole genome shotgun (WGS) entry which is preliminary data.</text>
</comment>
<evidence type="ECO:0000313" key="2">
    <source>
        <dbReference type="Proteomes" id="UP000286715"/>
    </source>
</evidence>
<dbReference type="Proteomes" id="UP000286715">
    <property type="component" value="Unassembled WGS sequence"/>
</dbReference>